<gene>
    <name evidence="1" type="ORF">EDD58_101407</name>
</gene>
<dbReference type="EMBL" id="SMAG01000001">
    <property type="protein sequence ID" value="TCS96766.1"/>
    <property type="molecule type" value="Genomic_DNA"/>
</dbReference>
<protein>
    <recommendedName>
        <fullName evidence="3">Lipoprotein</fullName>
    </recommendedName>
</protein>
<reference evidence="1 2" key="1">
    <citation type="submission" date="2019-03" db="EMBL/GenBank/DDBJ databases">
        <title>Genomic Encyclopedia of Type Strains, Phase IV (KMG-IV): sequencing the most valuable type-strain genomes for metagenomic binning, comparative biology and taxonomic classification.</title>
        <authorList>
            <person name="Goeker M."/>
        </authorList>
    </citation>
    <scope>NUCLEOTIDE SEQUENCE [LARGE SCALE GENOMIC DNA]</scope>
    <source>
        <strain evidence="1 2">DSM 45707</strain>
    </source>
</reference>
<accession>A0A4R3LGX6</accession>
<proteinExistence type="predicted"/>
<dbReference type="AlphaFoldDB" id="A0A4R3LGX6"/>
<organism evidence="1 2">
    <name type="scientific">Hazenella coriacea</name>
    <dbReference type="NCBI Taxonomy" id="1179467"/>
    <lineage>
        <taxon>Bacteria</taxon>
        <taxon>Bacillati</taxon>
        <taxon>Bacillota</taxon>
        <taxon>Bacilli</taxon>
        <taxon>Bacillales</taxon>
        <taxon>Thermoactinomycetaceae</taxon>
        <taxon>Hazenella</taxon>
    </lineage>
</organism>
<keyword evidence="2" id="KW-1185">Reference proteome</keyword>
<dbReference type="OrthoDB" id="2989577at2"/>
<name>A0A4R3LGX6_9BACL</name>
<comment type="caution">
    <text evidence="1">The sequence shown here is derived from an EMBL/GenBank/DDBJ whole genome shotgun (WGS) entry which is preliminary data.</text>
</comment>
<dbReference type="RefSeq" id="WP_131923152.1">
    <property type="nucleotide sequence ID" value="NZ_SMAG01000001.1"/>
</dbReference>
<sequence>MKKRVLLSMLGTAIIITSACSSHSDKEQASVPLEKQAKTEVSTEVPIIEGSFDVVERYETVEDLAKKATIVIEGKVVNEDSFQSDSNTTFTKSEVIISRVIKGDVKTGDMVTFVELGGLTTRGEVTKEKTGLQLSKNEKAQPVEVVFNGVKTMKKGDKVLLFGEDAPNRKLLDQVYYFPVGMHEGKFMIHDDSASRKIDKVKNDHGDQVEVVTETFKKSELESKVRSMSK</sequence>
<dbReference type="Proteomes" id="UP000294937">
    <property type="component" value="Unassembled WGS sequence"/>
</dbReference>
<dbReference type="PROSITE" id="PS51257">
    <property type="entry name" value="PROKAR_LIPOPROTEIN"/>
    <property type="match status" value="1"/>
</dbReference>
<evidence type="ECO:0000313" key="2">
    <source>
        <dbReference type="Proteomes" id="UP000294937"/>
    </source>
</evidence>
<evidence type="ECO:0008006" key="3">
    <source>
        <dbReference type="Google" id="ProtNLM"/>
    </source>
</evidence>
<evidence type="ECO:0000313" key="1">
    <source>
        <dbReference type="EMBL" id="TCS96766.1"/>
    </source>
</evidence>